<comment type="caution">
    <text evidence="2">The sequence shown here is derived from an EMBL/GenBank/DDBJ whole genome shotgun (WGS) entry which is preliminary data.</text>
</comment>
<feature type="region of interest" description="Disordered" evidence="1">
    <location>
        <begin position="1"/>
        <end position="75"/>
    </location>
</feature>
<evidence type="ECO:0000313" key="2">
    <source>
        <dbReference type="EMBL" id="CAG9536607.1"/>
    </source>
</evidence>
<keyword evidence="3" id="KW-1185">Reference proteome</keyword>
<feature type="compositionally biased region" description="Low complexity" evidence="1">
    <location>
        <begin position="20"/>
        <end position="30"/>
    </location>
</feature>
<gene>
    <name evidence="2" type="ORF">CJOHNSTONI_LOCUS6510</name>
</gene>
<sequence>MNRSSGTYKINRKQTAAVLSRSTSSSSFASGIFVPPGTLDVNSDSESSFTNPCNPSSPHYQQRNNPRYFEIAAQK</sequence>
<accession>A0A8J2M021</accession>
<dbReference type="EMBL" id="CAKAEH010001469">
    <property type="protein sequence ID" value="CAG9536607.1"/>
    <property type="molecule type" value="Genomic_DNA"/>
</dbReference>
<proteinExistence type="predicted"/>
<name>A0A8J2M021_9BILA</name>
<feature type="compositionally biased region" description="Polar residues" evidence="1">
    <location>
        <begin position="40"/>
        <end position="65"/>
    </location>
</feature>
<protein>
    <submittedName>
        <fullName evidence="2">Uncharacterized protein</fullName>
    </submittedName>
</protein>
<dbReference type="AlphaFoldDB" id="A0A8J2M021"/>
<evidence type="ECO:0000256" key="1">
    <source>
        <dbReference type="SAM" id="MobiDB-lite"/>
    </source>
</evidence>
<dbReference type="Proteomes" id="UP000746747">
    <property type="component" value="Unassembled WGS sequence"/>
</dbReference>
<evidence type="ECO:0000313" key="3">
    <source>
        <dbReference type="Proteomes" id="UP000746747"/>
    </source>
</evidence>
<organism evidence="2 3">
    <name type="scientific">Cercopithifilaria johnstoni</name>
    <dbReference type="NCBI Taxonomy" id="2874296"/>
    <lineage>
        <taxon>Eukaryota</taxon>
        <taxon>Metazoa</taxon>
        <taxon>Ecdysozoa</taxon>
        <taxon>Nematoda</taxon>
        <taxon>Chromadorea</taxon>
        <taxon>Rhabditida</taxon>
        <taxon>Spirurina</taxon>
        <taxon>Spiruromorpha</taxon>
        <taxon>Filarioidea</taxon>
        <taxon>Onchocercidae</taxon>
        <taxon>Cercopithifilaria</taxon>
    </lineage>
</organism>
<reference evidence="2" key="1">
    <citation type="submission" date="2021-09" db="EMBL/GenBank/DDBJ databases">
        <authorList>
            <consortium name="Pathogen Informatics"/>
        </authorList>
    </citation>
    <scope>NUCLEOTIDE SEQUENCE</scope>
</reference>